<organism evidence="2 3">
    <name type="scientific">Luteolibacter rhizosphaerae</name>
    <dbReference type="NCBI Taxonomy" id="2989719"/>
    <lineage>
        <taxon>Bacteria</taxon>
        <taxon>Pseudomonadati</taxon>
        <taxon>Verrucomicrobiota</taxon>
        <taxon>Verrucomicrobiia</taxon>
        <taxon>Verrucomicrobiales</taxon>
        <taxon>Verrucomicrobiaceae</taxon>
        <taxon>Luteolibacter</taxon>
    </lineage>
</organism>
<name>A0ABT3GC62_9BACT</name>
<accession>A0ABT3GC62</accession>
<gene>
    <name evidence="2" type="ORF">OJ996_25920</name>
</gene>
<protein>
    <submittedName>
        <fullName evidence="2">Uncharacterized protein</fullName>
    </submittedName>
</protein>
<evidence type="ECO:0000256" key="1">
    <source>
        <dbReference type="SAM" id="Phobius"/>
    </source>
</evidence>
<sequence>MNPRFLAFISTLAAVASAIGGADLAGFVSLLPENWAAFCAVALPVVAAFKHFLDIFGDYADDGKRNHSFNPTLKLVPIVMWLTLGVLALPLCSCSGISAGLTGQATEPVAVRREGGEPVNVVKRDLILAESGPPATVYGLYDVGQIARLTGKVVGTK</sequence>
<keyword evidence="1" id="KW-1133">Transmembrane helix</keyword>
<dbReference type="Proteomes" id="UP001165653">
    <property type="component" value="Unassembled WGS sequence"/>
</dbReference>
<keyword evidence="3" id="KW-1185">Reference proteome</keyword>
<reference evidence="2" key="1">
    <citation type="submission" date="2022-10" db="EMBL/GenBank/DDBJ databases">
        <title>Luteolibacter sp. GHJ8, whole genome shotgun sequencing project.</title>
        <authorList>
            <person name="Zhao G."/>
            <person name="Shen L."/>
        </authorList>
    </citation>
    <scope>NUCLEOTIDE SEQUENCE</scope>
    <source>
        <strain evidence="2">GHJ8</strain>
    </source>
</reference>
<proteinExistence type="predicted"/>
<keyword evidence="1" id="KW-0472">Membrane</keyword>
<evidence type="ECO:0000313" key="3">
    <source>
        <dbReference type="Proteomes" id="UP001165653"/>
    </source>
</evidence>
<comment type="caution">
    <text evidence="2">The sequence shown here is derived from an EMBL/GenBank/DDBJ whole genome shotgun (WGS) entry which is preliminary data.</text>
</comment>
<feature type="transmembrane region" description="Helical" evidence="1">
    <location>
        <begin position="73"/>
        <end position="91"/>
    </location>
</feature>
<keyword evidence="1" id="KW-0812">Transmembrane</keyword>
<evidence type="ECO:0000313" key="2">
    <source>
        <dbReference type="EMBL" id="MCW1917054.1"/>
    </source>
</evidence>
<dbReference type="RefSeq" id="WP_264516674.1">
    <property type="nucleotide sequence ID" value="NZ_JAPDDR010000025.1"/>
</dbReference>
<dbReference type="EMBL" id="JAPDDR010000025">
    <property type="protein sequence ID" value="MCW1917054.1"/>
    <property type="molecule type" value="Genomic_DNA"/>
</dbReference>